<proteinExistence type="predicted"/>
<dbReference type="PANTHER" id="PTHR30006">
    <property type="entry name" value="THIAMINE-BINDING PERIPLASMIC PROTEIN-RELATED"/>
    <property type="match status" value="1"/>
</dbReference>
<sequence length="379" mass="40820">MTSLPSRRRLLTTGAGAALGLGALGAATSPASAAPARSAAGSGSEETRTLDELYQDALAEGGKLVVYAGGDLADSGSGAGARTAFRARFPEMDLQLIVDYSKYHDVRIDNQFATGTLVPDVVQLQTLQDFTRWKREGRLLHYKPAGFGRLHKKFRDADGAWISAAVIAFSYVYDIAAAGADAPRSPLDLIDPRWKGKVASSYPHDDDAVLYLYALYAQKYGWDWMAALAAQQPQFARGSFSPGTAINNRTAVVGLGTGAGATATSGIRMGMPDGHPFVAWGQRLAIFKQAASPTAAKLFLNWQISTERQTSNNWSVRTDIAAPTGLRPVWEYPDANVDGFPRFMEDRAEVERLKQTFALYFGEVKGDPTPGWLGLHPGA</sequence>
<dbReference type="PANTHER" id="PTHR30006:SF2">
    <property type="entry name" value="ABC TRANSPORTER SUBSTRATE-BINDING PROTEIN"/>
    <property type="match status" value="1"/>
</dbReference>
<keyword evidence="4" id="KW-1185">Reference proteome</keyword>
<evidence type="ECO:0000256" key="2">
    <source>
        <dbReference type="SAM" id="SignalP"/>
    </source>
</evidence>
<protein>
    <submittedName>
        <fullName evidence="3">ABC transporter substrate-binding protein</fullName>
    </submittedName>
</protein>
<dbReference type="AlphaFoldDB" id="A0A7H0IQ41"/>
<dbReference type="RefSeq" id="WP_187751830.1">
    <property type="nucleotide sequence ID" value="NZ_CP060828.1"/>
</dbReference>
<feature type="chain" id="PRO_5028852677" evidence="2">
    <location>
        <begin position="34"/>
        <end position="379"/>
    </location>
</feature>
<dbReference type="Pfam" id="PF13343">
    <property type="entry name" value="SBP_bac_6"/>
    <property type="match status" value="1"/>
</dbReference>
<dbReference type="Gene3D" id="3.40.190.10">
    <property type="entry name" value="Periplasmic binding protein-like II"/>
    <property type="match status" value="2"/>
</dbReference>
<feature type="signal peptide" evidence="2">
    <location>
        <begin position="1"/>
        <end position="33"/>
    </location>
</feature>
<evidence type="ECO:0000313" key="3">
    <source>
        <dbReference type="EMBL" id="QNP74907.1"/>
    </source>
</evidence>
<dbReference type="EMBL" id="CP060828">
    <property type="protein sequence ID" value="QNP74907.1"/>
    <property type="molecule type" value="Genomic_DNA"/>
</dbReference>
<organism evidence="3 4">
    <name type="scientific">Streptomyces roseirectus</name>
    <dbReference type="NCBI Taxonomy" id="2768066"/>
    <lineage>
        <taxon>Bacteria</taxon>
        <taxon>Bacillati</taxon>
        <taxon>Actinomycetota</taxon>
        <taxon>Actinomycetes</taxon>
        <taxon>Kitasatosporales</taxon>
        <taxon>Streptomycetaceae</taxon>
        <taxon>Streptomyces</taxon>
    </lineage>
</organism>
<reference evidence="3 4" key="1">
    <citation type="submission" date="2020-08" db="EMBL/GenBank/DDBJ databases">
        <title>A novel species.</title>
        <authorList>
            <person name="Gao J."/>
        </authorList>
    </citation>
    <scope>NUCLEOTIDE SEQUENCE [LARGE SCALE GENOMIC DNA]</scope>
    <source>
        <strain evidence="3 4">CRXT-G-22</strain>
    </source>
</reference>
<gene>
    <name evidence="3" type="ORF">IAG44_39445</name>
</gene>
<keyword evidence="1 2" id="KW-0732">Signal</keyword>
<evidence type="ECO:0000313" key="4">
    <source>
        <dbReference type="Proteomes" id="UP000516052"/>
    </source>
</evidence>
<dbReference type="InterPro" id="IPR006311">
    <property type="entry name" value="TAT_signal"/>
</dbReference>
<dbReference type="Proteomes" id="UP000516052">
    <property type="component" value="Chromosome"/>
</dbReference>
<accession>A0A7H0IQ41</accession>
<dbReference type="KEGG" id="sroi:IAG44_39445"/>
<name>A0A7H0IQ41_9ACTN</name>
<dbReference type="PROSITE" id="PS51318">
    <property type="entry name" value="TAT"/>
    <property type="match status" value="1"/>
</dbReference>
<dbReference type="SUPFAM" id="SSF53850">
    <property type="entry name" value="Periplasmic binding protein-like II"/>
    <property type="match status" value="1"/>
</dbReference>
<evidence type="ECO:0000256" key="1">
    <source>
        <dbReference type="ARBA" id="ARBA00022729"/>
    </source>
</evidence>